<reference evidence="3" key="1">
    <citation type="journal article" date="2019" name="Int. J. Syst. Evol. Microbiol.">
        <title>The Global Catalogue of Microorganisms (GCM) 10K type strain sequencing project: providing services to taxonomists for standard genome sequencing and annotation.</title>
        <authorList>
            <consortium name="The Broad Institute Genomics Platform"/>
            <consortium name="The Broad Institute Genome Sequencing Center for Infectious Disease"/>
            <person name="Wu L."/>
            <person name="Ma J."/>
        </authorList>
    </citation>
    <scope>NUCLEOTIDE SEQUENCE [LARGE SCALE GENOMIC DNA]</scope>
    <source>
        <strain evidence="3">CGMCC 1.5362</strain>
    </source>
</reference>
<name>A0ABQ2FD18_9MICO</name>
<keyword evidence="1" id="KW-0812">Transmembrane</keyword>
<feature type="transmembrane region" description="Helical" evidence="1">
    <location>
        <begin position="51"/>
        <end position="69"/>
    </location>
</feature>
<dbReference type="RefSeq" id="WP_022921718.1">
    <property type="nucleotide sequence ID" value="NZ_BMLB01000005.1"/>
</dbReference>
<evidence type="ECO:0000313" key="3">
    <source>
        <dbReference type="Proteomes" id="UP000662111"/>
    </source>
</evidence>
<sequence length="131" mass="13998">MLRERPGERMAWIGALVTFAAAAALLFGPLWDSALEENPLDRPPDPDVTAVLRLALPTVIVMAALAVALCAGRWRIAGAVALVLMGYAVWVAPAPLPLWFLPGLLLTLAGYAVSLRQDRSGRSRAGERARA</sequence>
<keyword evidence="1" id="KW-1133">Transmembrane helix</keyword>
<accession>A0ABQ2FD18</accession>
<keyword evidence="1" id="KW-0472">Membrane</keyword>
<organism evidence="2 3">
    <name type="scientific">Ornithinimicrobium pekingense</name>
    <dbReference type="NCBI Taxonomy" id="384677"/>
    <lineage>
        <taxon>Bacteria</taxon>
        <taxon>Bacillati</taxon>
        <taxon>Actinomycetota</taxon>
        <taxon>Actinomycetes</taxon>
        <taxon>Micrococcales</taxon>
        <taxon>Ornithinimicrobiaceae</taxon>
        <taxon>Ornithinimicrobium</taxon>
    </lineage>
</organism>
<evidence type="ECO:0000313" key="2">
    <source>
        <dbReference type="EMBL" id="GGK75609.1"/>
    </source>
</evidence>
<gene>
    <name evidence="2" type="ORF">GCM10011509_25380</name>
</gene>
<evidence type="ECO:0000256" key="1">
    <source>
        <dbReference type="SAM" id="Phobius"/>
    </source>
</evidence>
<evidence type="ECO:0008006" key="4">
    <source>
        <dbReference type="Google" id="ProtNLM"/>
    </source>
</evidence>
<comment type="caution">
    <text evidence="2">The sequence shown here is derived from an EMBL/GenBank/DDBJ whole genome shotgun (WGS) entry which is preliminary data.</text>
</comment>
<feature type="transmembrane region" description="Helical" evidence="1">
    <location>
        <begin position="98"/>
        <end position="115"/>
    </location>
</feature>
<dbReference type="Proteomes" id="UP000662111">
    <property type="component" value="Unassembled WGS sequence"/>
</dbReference>
<keyword evidence="3" id="KW-1185">Reference proteome</keyword>
<dbReference type="EMBL" id="BMLB01000005">
    <property type="protein sequence ID" value="GGK75609.1"/>
    <property type="molecule type" value="Genomic_DNA"/>
</dbReference>
<feature type="transmembrane region" description="Helical" evidence="1">
    <location>
        <begin position="12"/>
        <end position="31"/>
    </location>
</feature>
<feature type="transmembrane region" description="Helical" evidence="1">
    <location>
        <begin position="76"/>
        <end position="92"/>
    </location>
</feature>
<protein>
    <recommendedName>
        <fullName evidence="4">Tryptophan-rich sensory protein</fullName>
    </recommendedName>
</protein>
<proteinExistence type="predicted"/>